<dbReference type="Gene3D" id="3.90.1750.20">
    <property type="entry name" value="Putative Large Serine Recombinase, Chain B, Domain 2"/>
    <property type="match status" value="1"/>
</dbReference>
<dbReference type="EMBL" id="BHYK01000005">
    <property type="protein sequence ID" value="GCD09476.1"/>
    <property type="molecule type" value="Genomic_DNA"/>
</dbReference>
<dbReference type="Pfam" id="PF13408">
    <property type="entry name" value="Zn_ribbon_recom"/>
    <property type="match status" value="1"/>
</dbReference>
<dbReference type="CDD" id="cd03768">
    <property type="entry name" value="SR_ResInv"/>
    <property type="match status" value="1"/>
</dbReference>
<dbReference type="InterPro" id="IPR025827">
    <property type="entry name" value="Zn_ribbon_recom_dom"/>
</dbReference>
<dbReference type="InterPro" id="IPR006119">
    <property type="entry name" value="Resolv_N"/>
</dbReference>
<keyword evidence="5" id="KW-1185">Reference proteome</keyword>
<dbReference type="Pfam" id="PF07508">
    <property type="entry name" value="Recombinase"/>
    <property type="match status" value="1"/>
</dbReference>
<dbReference type="GO" id="GO:0003677">
    <property type="term" value="F:DNA binding"/>
    <property type="evidence" value="ECO:0007669"/>
    <property type="project" value="InterPro"/>
</dbReference>
<name>A0A401UIW5_9CLOT</name>
<dbReference type="PANTHER" id="PTHR30461:SF23">
    <property type="entry name" value="DNA RECOMBINASE-RELATED"/>
    <property type="match status" value="1"/>
</dbReference>
<dbReference type="SMART" id="SM00857">
    <property type="entry name" value="Resolvase"/>
    <property type="match status" value="1"/>
</dbReference>
<evidence type="ECO:0000259" key="2">
    <source>
        <dbReference type="PROSITE" id="PS51736"/>
    </source>
</evidence>
<dbReference type="GO" id="GO:0000150">
    <property type="term" value="F:DNA strand exchange activity"/>
    <property type="evidence" value="ECO:0007669"/>
    <property type="project" value="InterPro"/>
</dbReference>
<feature type="domain" description="Recombinase" evidence="3">
    <location>
        <begin position="156"/>
        <end position="311"/>
    </location>
</feature>
<keyword evidence="1" id="KW-0175">Coiled coil</keyword>
<comment type="caution">
    <text evidence="4">The sequence shown here is derived from an EMBL/GenBank/DDBJ whole genome shotgun (WGS) entry which is preliminary data.</text>
</comment>
<dbReference type="Pfam" id="PF00239">
    <property type="entry name" value="Resolvase"/>
    <property type="match status" value="1"/>
</dbReference>
<feature type="domain" description="Resolvase/invertase-type recombinase catalytic" evidence="2">
    <location>
        <begin position="3"/>
        <end position="148"/>
    </location>
</feature>
<dbReference type="SUPFAM" id="SSF53041">
    <property type="entry name" value="Resolvase-like"/>
    <property type="match status" value="1"/>
</dbReference>
<proteinExistence type="predicted"/>
<dbReference type="Gene3D" id="3.40.50.1390">
    <property type="entry name" value="Resolvase, N-terminal catalytic domain"/>
    <property type="match status" value="1"/>
</dbReference>
<accession>A0A401UIW5</accession>
<dbReference type="PANTHER" id="PTHR30461">
    <property type="entry name" value="DNA-INVERTASE FROM LAMBDOID PROPHAGE"/>
    <property type="match status" value="1"/>
</dbReference>
<evidence type="ECO:0000259" key="3">
    <source>
        <dbReference type="PROSITE" id="PS51737"/>
    </source>
</evidence>
<reference evidence="4 5" key="1">
    <citation type="submission" date="2018-11" db="EMBL/GenBank/DDBJ databases">
        <title>Genome sequencing and assembly of Clostridium tagluense strain A121.</title>
        <authorList>
            <person name="Murakami T."/>
            <person name="Segawa T."/>
            <person name="Shcherbakova V.A."/>
            <person name="Mori H."/>
            <person name="Yoshimura Y."/>
        </authorList>
    </citation>
    <scope>NUCLEOTIDE SEQUENCE [LARGE SCALE GENOMIC DNA]</scope>
    <source>
        <strain evidence="4 5">A121</strain>
    </source>
</reference>
<dbReference type="InterPro" id="IPR038109">
    <property type="entry name" value="DNA_bind_recomb_sf"/>
</dbReference>
<dbReference type="InterPro" id="IPR050639">
    <property type="entry name" value="SSR_resolvase"/>
</dbReference>
<sequence length="533" mass="61387">MKIAAIYSRKSKITTKGESIINQIELCTHEGTHLGIEKFIIYEDEGFSGKNIKRPQFQKMLSDAREKKFNVIICYRLDRISRNISDFSTLINELDSLHISFISVNEQFDTSTPMGRAMMYIASVFAQLERETIGERVRDNMLEMAKNGRWLGGQTPLGYESKKITYLDSQFKEKTMHTLSPIKEELDVVAFIYDKYLHYKSISQVFICVFQKNIKTKNGADFNKKRIQLILRNPLYVRANEAVMKHLEFIGMNVMGKFDNKHGILIYNKSKGTKIKRDINEWVAAVSTHEGIIDPSVWLLIQEILDENKNKAPRLGTSSAALLTGTLKCSKCGKSMIVKHGHISAHSNKKIQYYVCSTKDYSRGLRCNNPNIRVDELESIVIENLKNVTLDRSVLLEELNKIKSDMTKNNFMHCEISNLPGQIKTKQSQMDILISQLSLDNEISKYIRPQILKLGDEIEKLNDKYESLKATSYKYKNNEWDANKFLYSLSNFSFLVDVLDFNEKHLLINSIVQSIYWDGTKGIIKINLMSLKM</sequence>
<feature type="coiled-coil region" evidence="1">
    <location>
        <begin position="451"/>
        <end position="478"/>
    </location>
</feature>
<dbReference type="PROSITE" id="PS51736">
    <property type="entry name" value="RECOMBINASES_3"/>
    <property type="match status" value="1"/>
</dbReference>
<protein>
    <submittedName>
        <fullName evidence="4">Serine recombinase</fullName>
    </submittedName>
</protein>
<evidence type="ECO:0000313" key="4">
    <source>
        <dbReference type="EMBL" id="GCD09476.1"/>
    </source>
</evidence>
<organism evidence="4 5">
    <name type="scientific">Clostridium tagluense</name>
    <dbReference type="NCBI Taxonomy" id="360422"/>
    <lineage>
        <taxon>Bacteria</taxon>
        <taxon>Bacillati</taxon>
        <taxon>Bacillota</taxon>
        <taxon>Clostridia</taxon>
        <taxon>Eubacteriales</taxon>
        <taxon>Clostridiaceae</taxon>
        <taxon>Clostridium</taxon>
    </lineage>
</organism>
<dbReference type="InterPro" id="IPR036162">
    <property type="entry name" value="Resolvase-like_N_sf"/>
</dbReference>
<gene>
    <name evidence="4" type="ORF">Ctaglu_10990</name>
</gene>
<dbReference type="InterPro" id="IPR011109">
    <property type="entry name" value="DNA_bind_recombinase_dom"/>
</dbReference>
<dbReference type="Proteomes" id="UP000287872">
    <property type="component" value="Unassembled WGS sequence"/>
</dbReference>
<dbReference type="RefSeq" id="WP_124998929.1">
    <property type="nucleotide sequence ID" value="NZ_BHYK01000005.1"/>
</dbReference>
<evidence type="ECO:0000256" key="1">
    <source>
        <dbReference type="SAM" id="Coils"/>
    </source>
</evidence>
<dbReference type="PROSITE" id="PS51737">
    <property type="entry name" value="RECOMBINASE_DNA_BIND"/>
    <property type="match status" value="1"/>
</dbReference>
<dbReference type="AlphaFoldDB" id="A0A401UIW5"/>
<evidence type="ECO:0000313" key="5">
    <source>
        <dbReference type="Proteomes" id="UP000287872"/>
    </source>
</evidence>
<dbReference type="OrthoDB" id="9781670at2"/>